<comment type="caution">
    <text evidence="5">The sequence shown here is derived from an EMBL/GenBank/DDBJ whole genome shotgun (WGS) entry which is preliminary data.</text>
</comment>
<dbReference type="Proteomes" id="UP001332931">
    <property type="component" value="Unassembled WGS sequence"/>
</dbReference>
<feature type="compositionally biased region" description="Low complexity" evidence="3">
    <location>
        <begin position="207"/>
        <end position="216"/>
    </location>
</feature>
<feature type="region of interest" description="Disordered" evidence="3">
    <location>
        <begin position="207"/>
        <end position="233"/>
    </location>
</feature>
<dbReference type="InterPro" id="IPR000086">
    <property type="entry name" value="NUDIX_hydrolase_dom"/>
</dbReference>
<evidence type="ECO:0000256" key="3">
    <source>
        <dbReference type="SAM" id="MobiDB-lite"/>
    </source>
</evidence>
<proteinExistence type="predicted"/>
<evidence type="ECO:0000256" key="1">
    <source>
        <dbReference type="ARBA" id="ARBA00001946"/>
    </source>
</evidence>
<evidence type="ECO:0000256" key="2">
    <source>
        <dbReference type="ARBA" id="ARBA00022801"/>
    </source>
</evidence>
<evidence type="ECO:0000313" key="6">
    <source>
        <dbReference type="Proteomes" id="UP001332931"/>
    </source>
</evidence>
<keyword evidence="2 5" id="KW-0378">Hydrolase</keyword>
<protein>
    <submittedName>
        <fullName evidence="5">NUDIX hydrolase</fullName>
        <ecNumber evidence="5">3.6.-.-</ecNumber>
    </submittedName>
</protein>
<dbReference type="InterPro" id="IPR020084">
    <property type="entry name" value="NUDIX_hydrolase_CS"/>
</dbReference>
<dbReference type="PROSITE" id="PS51462">
    <property type="entry name" value="NUDIX"/>
    <property type="match status" value="1"/>
</dbReference>
<dbReference type="PANTHER" id="PTHR11839:SF18">
    <property type="entry name" value="NUDIX HYDROLASE DOMAIN-CONTAINING PROTEIN"/>
    <property type="match status" value="1"/>
</dbReference>
<keyword evidence="6" id="KW-1185">Reference proteome</keyword>
<evidence type="ECO:0000313" key="5">
    <source>
        <dbReference type="EMBL" id="MEE6147137.1"/>
    </source>
</evidence>
<gene>
    <name evidence="5" type="ORF">VXJ25_03885</name>
</gene>
<evidence type="ECO:0000259" key="4">
    <source>
        <dbReference type="PROSITE" id="PS51462"/>
    </source>
</evidence>
<dbReference type="EC" id="3.6.-.-" evidence="5"/>
<dbReference type="Gene3D" id="3.90.79.10">
    <property type="entry name" value="Nucleoside Triphosphate Pyrophosphohydrolase"/>
    <property type="match status" value="1"/>
</dbReference>
<dbReference type="InterPro" id="IPR015797">
    <property type="entry name" value="NUDIX_hydrolase-like_dom_sf"/>
</dbReference>
<accession>A0ABU7R958</accession>
<name>A0ABU7R958_9ACTN</name>
<dbReference type="Pfam" id="PF00293">
    <property type="entry name" value="NUDIX"/>
    <property type="match status" value="1"/>
</dbReference>
<dbReference type="GO" id="GO:0016787">
    <property type="term" value="F:hydrolase activity"/>
    <property type="evidence" value="ECO:0007669"/>
    <property type="project" value="UniProtKB-KW"/>
</dbReference>
<feature type="compositionally biased region" description="Basic and acidic residues" evidence="3">
    <location>
        <begin position="1"/>
        <end position="11"/>
    </location>
</feature>
<sequence>MDESVGSERSDGLGVGSTERVEELLRPDDRLVERVASREVAWKGLIFEVQRLDVVCPDGSHARRDVLLHHGGAGVCAVRDGRICLVRQYRVALGRMTLEIPAGKLEAGEDPAVCAARELEEETGLVAESLERIAVSAGAPGFNDEKTRIFMAHGLHRHEASPDEGEFVDVVWLPLEDVMAAIRAGLVEDSKTVISVYEALARGMGRPATAGSAAADARSEDSRAPRGSRQGLR</sequence>
<dbReference type="PANTHER" id="PTHR11839">
    <property type="entry name" value="UDP/ADP-SUGAR PYROPHOSPHATASE"/>
    <property type="match status" value="1"/>
</dbReference>
<feature type="region of interest" description="Disordered" evidence="3">
    <location>
        <begin position="1"/>
        <end position="20"/>
    </location>
</feature>
<dbReference type="EMBL" id="JAZGJQ010000003">
    <property type="protein sequence ID" value="MEE6147137.1"/>
    <property type="molecule type" value="Genomic_DNA"/>
</dbReference>
<dbReference type="SUPFAM" id="SSF55811">
    <property type="entry name" value="Nudix"/>
    <property type="match status" value="1"/>
</dbReference>
<dbReference type="RefSeq" id="WP_330957904.1">
    <property type="nucleotide sequence ID" value="NZ_JAZGJQ010000003.1"/>
</dbReference>
<feature type="domain" description="Nudix hydrolase" evidence="4">
    <location>
        <begin position="68"/>
        <end position="200"/>
    </location>
</feature>
<comment type="cofactor">
    <cofactor evidence="1">
        <name>Mg(2+)</name>
        <dbReference type="ChEBI" id="CHEBI:18420"/>
    </cofactor>
</comment>
<dbReference type="PROSITE" id="PS00893">
    <property type="entry name" value="NUDIX_BOX"/>
    <property type="match status" value="1"/>
</dbReference>
<reference evidence="5 6" key="1">
    <citation type="submission" date="2024-01" db="EMBL/GenBank/DDBJ databases">
        <title>Description of Olsenella sp. nov., isolated from pig feces.</title>
        <authorList>
            <person name="Chang Y.-H."/>
        </authorList>
    </citation>
    <scope>NUCLEOTIDE SEQUENCE [LARGE SCALE GENOMIC DNA]</scope>
    <source>
        <strain evidence="5 6">YH-ols2223</strain>
    </source>
</reference>
<organism evidence="5 6">
    <name type="scientific">Olsenella absiana</name>
    <dbReference type="NCBI Taxonomy" id="3115222"/>
    <lineage>
        <taxon>Bacteria</taxon>
        <taxon>Bacillati</taxon>
        <taxon>Actinomycetota</taxon>
        <taxon>Coriobacteriia</taxon>
        <taxon>Coriobacteriales</taxon>
        <taxon>Atopobiaceae</taxon>
        <taxon>Olsenella</taxon>
    </lineage>
</organism>